<dbReference type="GO" id="GO:0003723">
    <property type="term" value="F:RNA binding"/>
    <property type="evidence" value="ECO:0007669"/>
    <property type="project" value="UniProtKB-UniRule"/>
</dbReference>
<dbReference type="SUPFAM" id="SSF54791">
    <property type="entry name" value="Eukaryotic type KH-domain (KH-domain type I)"/>
    <property type="match status" value="2"/>
</dbReference>
<feature type="compositionally biased region" description="Basic and acidic residues" evidence="3">
    <location>
        <begin position="162"/>
        <end position="171"/>
    </location>
</feature>
<feature type="coiled-coil region" evidence="2">
    <location>
        <begin position="100"/>
        <end position="135"/>
    </location>
</feature>
<dbReference type="InterPro" id="IPR004087">
    <property type="entry name" value="KH_dom"/>
</dbReference>
<feature type="domain" description="K Homology" evidence="4">
    <location>
        <begin position="509"/>
        <end position="578"/>
    </location>
</feature>
<accession>A0A1I7UI44</accession>
<dbReference type="CDD" id="cd00105">
    <property type="entry name" value="KH-I"/>
    <property type="match status" value="1"/>
</dbReference>
<organism evidence="5 6">
    <name type="scientific">Caenorhabditis tropicalis</name>
    <dbReference type="NCBI Taxonomy" id="1561998"/>
    <lineage>
        <taxon>Eukaryota</taxon>
        <taxon>Metazoa</taxon>
        <taxon>Ecdysozoa</taxon>
        <taxon>Nematoda</taxon>
        <taxon>Chromadorea</taxon>
        <taxon>Rhabditida</taxon>
        <taxon>Rhabditina</taxon>
        <taxon>Rhabditomorpha</taxon>
        <taxon>Rhabditoidea</taxon>
        <taxon>Rhabditidae</taxon>
        <taxon>Peloderinae</taxon>
        <taxon>Caenorhabditis</taxon>
    </lineage>
</organism>
<dbReference type="STRING" id="1561998.A0A1I7UI44"/>
<keyword evidence="5" id="KW-1185">Reference proteome</keyword>
<feature type="compositionally biased region" description="Basic and acidic residues" evidence="3">
    <location>
        <begin position="179"/>
        <end position="212"/>
    </location>
</feature>
<evidence type="ECO:0000313" key="5">
    <source>
        <dbReference type="Proteomes" id="UP000095282"/>
    </source>
</evidence>
<sequence length="617" mass="73480">MNRDGIYIELDSDTDSRFYTSNYGIFNQEPVRRDTDWRRYQRPLKMADAQRPTEMDRIVERIMDHNPFFDVYETVPTISSRPPINGIFHDEAEIRHFERMAELERLYKEYNDELLERERREIEIKEQRIRDQQRIVDAQKLEMIERQERIKRYEPYRRHLEVRRAESERTPRSQWSEVMPRRTSEDRRSSDRSPRSSEDEGSPRRTFGERSPRHSGFFEEDPSPRRRRSSGEHRQRKLERKVPKKHRYNTPEENAKLEAYIPTRNYSYMTAEEHKAMAAEQRKTQKYQISEHGLRSYKRIANETRFSCRISVDKDHRQMIYRYLILRSDDPKNIEKCRKELDEAIMENLMEEYVHDGKQLDVVYPFTQKTRHAFTRLGDTVVDRIMDVHSVEMRDCRRDSIYGDPLPPLLLTGSPENILKVKKRLDKELEEPDNSMTKEIAVPSKVFDHFFQSTRCHVERIAKKTNTVIEILEATKNLKIRGSPFGIRKAQEQVDNLEKRAHQLPDDSDEAVYHQTINPEDVRKIVGIRGEVINGFRKRTGAKCFLEEGEDRRNNLMIFSGTIEQAKAAYQAVHAHLHQGIILDGGYIENHSKMARQRSDAIRERYQRNLGKFLPPQ</sequence>
<name>A0A1I7UI44_9PELO</name>
<dbReference type="InterPro" id="IPR004088">
    <property type="entry name" value="KH_dom_type_1"/>
</dbReference>
<dbReference type="AlphaFoldDB" id="A0A1I7UI44"/>
<dbReference type="Pfam" id="PF00013">
    <property type="entry name" value="KH_1"/>
    <property type="match status" value="1"/>
</dbReference>
<dbReference type="WBParaSite" id="Csp11.Scaffold629.g9561.t1">
    <property type="protein sequence ID" value="Csp11.Scaffold629.g9561.t1"/>
    <property type="gene ID" value="Csp11.Scaffold629.g9561"/>
</dbReference>
<evidence type="ECO:0000313" key="6">
    <source>
        <dbReference type="WBParaSite" id="Csp11.Scaffold629.g9561.t1"/>
    </source>
</evidence>
<evidence type="ECO:0000256" key="1">
    <source>
        <dbReference type="PROSITE-ProRule" id="PRU00117"/>
    </source>
</evidence>
<reference evidence="6" key="1">
    <citation type="submission" date="2016-11" db="UniProtKB">
        <authorList>
            <consortium name="WormBaseParasite"/>
        </authorList>
    </citation>
    <scope>IDENTIFICATION</scope>
</reference>
<dbReference type="eggNOG" id="KOG2208">
    <property type="taxonomic scope" value="Eukaryota"/>
</dbReference>
<dbReference type="Gene3D" id="3.30.310.210">
    <property type="match status" value="1"/>
</dbReference>
<proteinExistence type="predicted"/>
<protein>
    <submittedName>
        <fullName evidence="6">KH domain-containing protein</fullName>
    </submittedName>
</protein>
<feature type="domain" description="K Homology" evidence="4">
    <location>
        <begin position="434"/>
        <end position="499"/>
    </location>
</feature>
<evidence type="ECO:0000256" key="2">
    <source>
        <dbReference type="SAM" id="Coils"/>
    </source>
</evidence>
<dbReference type="PROSITE" id="PS50084">
    <property type="entry name" value="KH_TYPE_1"/>
    <property type="match status" value="1"/>
</dbReference>
<keyword evidence="2" id="KW-0175">Coiled coil</keyword>
<evidence type="ECO:0000259" key="4">
    <source>
        <dbReference type="SMART" id="SM00322"/>
    </source>
</evidence>
<keyword evidence="1" id="KW-0694">RNA-binding</keyword>
<dbReference type="SMART" id="SM00322">
    <property type="entry name" value="KH"/>
    <property type="match status" value="2"/>
</dbReference>
<feature type="compositionally biased region" description="Basic residues" evidence="3">
    <location>
        <begin position="234"/>
        <end position="248"/>
    </location>
</feature>
<feature type="region of interest" description="Disordered" evidence="3">
    <location>
        <begin position="162"/>
        <end position="249"/>
    </location>
</feature>
<dbReference type="InterPro" id="IPR036612">
    <property type="entry name" value="KH_dom_type_1_sf"/>
</dbReference>
<dbReference type="Proteomes" id="UP000095282">
    <property type="component" value="Unplaced"/>
</dbReference>
<evidence type="ECO:0000256" key="3">
    <source>
        <dbReference type="SAM" id="MobiDB-lite"/>
    </source>
</evidence>